<proteinExistence type="predicted"/>
<organism evidence="1 2">
    <name type="scientific">Acorus gramineus</name>
    <name type="common">Dwarf sweet flag</name>
    <dbReference type="NCBI Taxonomy" id="55184"/>
    <lineage>
        <taxon>Eukaryota</taxon>
        <taxon>Viridiplantae</taxon>
        <taxon>Streptophyta</taxon>
        <taxon>Embryophyta</taxon>
        <taxon>Tracheophyta</taxon>
        <taxon>Spermatophyta</taxon>
        <taxon>Magnoliopsida</taxon>
        <taxon>Liliopsida</taxon>
        <taxon>Acoraceae</taxon>
        <taxon>Acorus</taxon>
    </lineage>
</organism>
<evidence type="ECO:0008006" key="3">
    <source>
        <dbReference type="Google" id="ProtNLM"/>
    </source>
</evidence>
<comment type="caution">
    <text evidence="1">The sequence shown here is derived from an EMBL/GenBank/DDBJ whole genome shotgun (WGS) entry which is preliminary data.</text>
</comment>
<accession>A0AAV8ZZV8</accession>
<keyword evidence="2" id="KW-1185">Reference proteome</keyword>
<name>A0AAV8ZZV8_ACOGR</name>
<evidence type="ECO:0000313" key="2">
    <source>
        <dbReference type="Proteomes" id="UP001179952"/>
    </source>
</evidence>
<dbReference type="Proteomes" id="UP001179952">
    <property type="component" value="Unassembled WGS sequence"/>
</dbReference>
<dbReference type="EMBL" id="JAUJYN010000094">
    <property type="protein sequence ID" value="KAK1256674.1"/>
    <property type="molecule type" value="Genomic_DNA"/>
</dbReference>
<dbReference type="PANTHER" id="PTHR34064">
    <property type="entry name" value="OS04G0672300 PROTEIN"/>
    <property type="match status" value="1"/>
</dbReference>
<reference evidence="1" key="1">
    <citation type="journal article" date="2023" name="Nat. Commun.">
        <title>Diploid and tetraploid genomes of Acorus and the evolution of monocots.</title>
        <authorList>
            <person name="Ma L."/>
            <person name="Liu K.W."/>
            <person name="Li Z."/>
            <person name="Hsiao Y.Y."/>
            <person name="Qi Y."/>
            <person name="Fu T."/>
            <person name="Tang G.D."/>
            <person name="Zhang D."/>
            <person name="Sun W.H."/>
            <person name="Liu D.K."/>
            <person name="Li Y."/>
            <person name="Chen G.Z."/>
            <person name="Liu X.D."/>
            <person name="Liao X.Y."/>
            <person name="Jiang Y.T."/>
            <person name="Yu X."/>
            <person name="Hao Y."/>
            <person name="Huang J."/>
            <person name="Zhao X.W."/>
            <person name="Ke S."/>
            <person name="Chen Y.Y."/>
            <person name="Wu W.L."/>
            <person name="Hsu J.L."/>
            <person name="Lin Y.F."/>
            <person name="Huang M.D."/>
            <person name="Li C.Y."/>
            <person name="Huang L."/>
            <person name="Wang Z.W."/>
            <person name="Zhao X."/>
            <person name="Zhong W.Y."/>
            <person name="Peng D.H."/>
            <person name="Ahmad S."/>
            <person name="Lan S."/>
            <person name="Zhang J.S."/>
            <person name="Tsai W.C."/>
            <person name="Van de Peer Y."/>
            <person name="Liu Z.J."/>
        </authorList>
    </citation>
    <scope>NUCLEOTIDE SEQUENCE</scope>
    <source>
        <strain evidence="1">SCP</strain>
    </source>
</reference>
<reference evidence="1" key="2">
    <citation type="submission" date="2023-06" db="EMBL/GenBank/DDBJ databases">
        <authorList>
            <person name="Ma L."/>
            <person name="Liu K.-W."/>
            <person name="Li Z."/>
            <person name="Hsiao Y.-Y."/>
            <person name="Qi Y."/>
            <person name="Fu T."/>
            <person name="Tang G."/>
            <person name="Zhang D."/>
            <person name="Sun W.-H."/>
            <person name="Liu D.-K."/>
            <person name="Li Y."/>
            <person name="Chen G.-Z."/>
            <person name="Liu X.-D."/>
            <person name="Liao X.-Y."/>
            <person name="Jiang Y.-T."/>
            <person name="Yu X."/>
            <person name="Hao Y."/>
            <person name="Huang J."/>
            <person name="Zhao X.-W."/>
            <person name="Ke S."/>
            <person name="Chen Y.-Y."/>
            <person name="Wu W.-L."/>
            <person name="Hsu J.-L."/>
            <person name="Lin Y.-F."/>
            <person name="Huang M.-D."/>
            <person name="Li C.-Y."/>
            <person name="Huang L."/>
            <person name="Wang Z.-W."/>
            <person name="Zhao X."/>
            <person name="Zhong W.-Y."/>
            <person name="Peng D.-H."/>
            <person name="Ahmad S."/>
            <person name="Lan S."/>
            <person name="Zhang J.-S."/>
            <person name="Tsai W.-C."/>
            <person name="Van De Peer Y."/>
            <person name="Liu Z.-J."/>
        </authorList>
    </citation>
    <scope>NUCLEOTIDE SEQUENCE</scope>
    <source>
        <strain evidence="1">SCP</strain>
        <tissue evidence="1">Leaves</tissue>
    </source>
</reference>
<dbReference type="PANTHER" id="PTHR34064:SF4">
    <property type="entry name" value="PROTEIN, PUTATIVE-RELATED"/>
    <property type="match status" value="1"/>
</dbReference>
<gene>
    <name evidence="1" type="ORF">QJS04_geneDACA025102</name>
</gene>
<protein>
    <recommendedName>
        <fullName evidence="3">Neurotrophin-3</fullName>
    </recommendedName>
</protein>
<sequence length="256" mass="28639">MRSRRYVLLADEGSSSFEGMGSSKGGVFEGKENFVIDMESLLSTIADKDFISNPNISKTLSRKLSQRIEQKVAPETDFPSLQGDAVIARDTEINVAQQSQIASGPFVLDQEPRKHGRRSSSYWVGPRRVLMLFATLFEGMGASKGGVFERKDNFVIDMESLSSTISDKDFISNPNISKTLSRKWSQRIEKKAAPETDFPSLKGDAVIARNTEVNVVQQTEIVSGPFVLNQEPRKQGRRSSFYWVGPRRVLMFFATL</sequence>
<evidence type="ECO:0000313" key="1">
    <source>
        <dbReference type="EMBL" id="KAK1256674.1"/>
    </source>
</evidence>
<dbReference type="AlphaFoldDB" id="A0AAV8ZZV8"/>